<comment type="caution">
    <text evidence="2">The sequence shown here is derived from an EMBL/GenBank/DDBJ whole genome shotgun (WGS) entry which is preliminary data.</text>
</comment>
<dbReference type="PROSITE" id="PS50330">
    <property type="entry name" value="UIM"/>
    <property type="match status" value="1"/>
</dbReference>
<evidence type="ECO:0000313" key="2">
    <source>
        <dbReference type="EMBL" id="GEU78022.1"/>
    </source>
</evidence>
<dbReference type="AlphaFoldDB" id="A0A6L2MYS9"/>
<evidence type="ECO:0000256" key="1">
    <source>
        <dbReference type="SAM" id="MobiDB-lite"/>
    </source>
</evidence>
<protein>
    <submittedName>
        <fullName evidence="2">Uncharacterized protein</fullName>
    </submittedName>
</protein>
<reference evidence="2" key="1">
    <citation type="journal article" date="2019" name="Sci. Rep.">
        <title>Draft genome of Tanacetum cinerariifolium, the natural source of mosquito coil.</title>
        <authorList>
            <person name="Yamashiro T."/>
            <person name="Shiraishi A."/>
            <person name="Satake H."/>
            <person name="Nakayama K."/>
        </authorList>
    </citation>
    <scope>NUCLEOTIDE SEQUENCE</scope>
</reference>
<dbReference type="InterPro" id="IPR003903">
    <property type="entry name" value="UIM_dom"/>
</dbReference>
<accession>A0A6L2MYS9</accession>
<sequence>MQSRKELGKVSPRSTHSKVDSPSEQFLPTNIICLDVCSAVGYTCADTMTDMNIPANDAPAEQAPAIAPPTRMDDQILPSILDTMCFNSSTGLYNCQLNEKWFNLHKDILKDALDITPTNDNNPFVAPPSSDTVIEYVNTLGYLNTLRNVSTMSVNALYQPWRAILSMINMCHTGKTAGYDRPRHHVLQILRNLATASRGKKKTTHLLITSVRFTKLIIHHLKTKHNIHLRSGSLLHYSHDENVLNTLRFVGKDSREIFGMPITDVLLTDEIKRAPYNGEYQEHVAKYQQYLDAKHGKAEEGGATESPKATKVTKPKAAKATKLASDPKPKPAPTQPSKAVPKKKQKLVQKTLDEPLPAKRSKGGLVRKIRKPISSLKLVDEPSDEDVSVEEPAYNEEEANLQRALELSLKEQAERTHGPARLVVIKEPDSGRIQPLSDVQGKGKEKFRRTPMPTEAFGPVESPSLDTKLALTDSETKSDDVEPKINTGDQDKGQAGPNPGIQDEGQDGPNPGVQDEGQAGSNPGDAAESQPQLSHVVHAGPNLKPMDLEATDASTLQNPEQMDKEFTTTAYPSISASQISSLWRRNRKKIQGKPMHKQSNNLSSHDNNYSTTATSTTKTGDITNFLNWYCRQVNKTKLTQADFEGQTYETNPEEDQVRVDVNRPLPLGGPPGHVTIQSQFFFNKDLEYVRHGSKGSSPGLSISMKKAARYPDFGLELLVLEQMWIEDVYMILCHVKKKSDHTCRFSVSSELKPSQDTDFKNLHPSDFEDLNLLLLQGHLNHLLGSDKRMLSTAVKLWTGNLVIRQWVEDFQLGIESYQTQLNLTKPGCDAADYKFKHDYTIIESPRAVLFPVNNNGRKIMRFNEIYKFSDGTLTRILEALAYRVKEFKIKRLNLGMNTRFWTQKDVTKSKEFIAAIERRLNTKRIVLKFQISTHLLRGSVSK</sequence>
<name>A0A6L2MYS9_TANCI</name>
<proteinExistence type="predicted"/>
<feature type="compositionally biased region" description="Polar residues" evidence="1">
    <location>
        <begin position="597"/>
        <end position="610"/>
    </location>
</feature>
<gene>
    <name evidence="2" type="ORF">Tci_050000</name>
</gene>
<organism evidence="2">
    <name type="scientific">Tanacetum cinerariifolium</name>
    <name type="common">Dalmatian daisy</name>
    <name type="synonym">Chrysanthemum cinerariifolium</name>
    <dbReference type="NCBI Taxonomy" id="118510"/>
    <lineage>
        <taxon>Eukaryota</taxon>
        <taxon>Viridiplantae</taxon>
        <taxon>Streptophyta</taxon>
        <taxon>Embryophyta</taxon>
        <taxon>Tracheophyta</taxon>
        <taxon>Spermatophyta</taxon>
        <taxon>Magnoliopsida</taxon>
        <taxon>eudicotyledons</taxon>
        <taxon>Gunneridae</taxon>
        <taxon>Pentapetalae</taxon>
        <taxon>asterids</taxon>
        <taxon>campanulids</taxon>
        <taxon>Asterales</taxon>
        <taxon>Asteraceae</taxon>
        <taxon>Asteroideae</taxon>
        <taxon>Anthemideae</taxon>
        <taxon>Anthemidinae</taxon>
        <taxon>Tanacetum</taxon>
    </lineage>
</organism>
<dbReference type="EMBL" id="BKCJ010007589">
    <property type="protein sequence ID" value="GEU78022.1"/>
    <property type="molecule type" value="Genomic_DNA"/>
</dbReference>
<feature type="region of interest" description="Disordered" evidence="1">
    <location>
        <begin position="296"/>
        <end position="367"/>
    </location>
</feature>
<feature type="region of interest" description="Disordered" evidence="1">
    <location>
        <begin position="1"/>
        <end position="22"/>
    </location>
</feature>
<feature type="region of interest" description="Disordered" evidence="1">
    <location>
        <begin position="410"/>
        <end position="532"/>
    </location>
</feature>
<feature type="region of interest" description="Disordered" evidence="1">
    <location>
        <begin position="590"/>
        <end position="616"/>
    </location>
</feature>
<feature type="compositionally biased region" description="Basic and acidic residues" evidence="1">
    <location>
        <begin position="474"/>
        <end position="483"/>
    </location>
</feature>